<dbReference type="InterPro" id="IPR001254">
    <property type="entry name" value="Trypsin_dom"/>
</dbReference>
<evidence type="ECO:0000256" key="1">
    <source>
        <dbReference type="ARBA" id="ARBA00022670"/>
    </source>
</evidence>
<dbReference type="GO" id="GO:0004252">
    <property type="term" value="F:serine-type endopeptidase activity"/>
    <property type="evidence" value="ECO:0007669"/>
    <property type="project" value="InterPro"/>
</dbReference>
<protein>
    <submittedName>
        <fullName evidence="7">Trypsin CFT-1</fullName>
    </submittedName>
</protein>
<dbReference type="AlphaFoldDB" id="A0A4C1WEK5"/>
<dbReference type="EMBL" id="BGZK01000547">
    <property type="protein sequence ID" value="GBP49561.1"/>
    <property type="molecule type" value="Genomic_DNA"/>
</dbReference>
<dbReference type="SUPFAM" id="SSF50494">
    <property type="entry name" value="Trypsin-like serine proteases"/>
    <property type="match status" value="1"/>
</dbReference>
<proteinExistence type="predicted"/>
<dbReference type="PANTHER" id="PTHR24276">
    <property type="entry name" value="POLYSERASE-RELATED"/>
    <property type="match status" value="1"/>
</dbReference>
<feature type="domain" description="Peptidase S1" evidence="6">
    <location>
        <begin position="89"/>
        <end position="136"/>
    </location>
</feature>
<evidence type="ECO:0000313" key="7">
    <source>
        <dbReference type="EMBL" id="GBP49561.1"/>
    </source>
</evidence>
<dbReference type="Proteomes" id="UP000299102">
    <property type="component" value="Unassembled WGS sequence"/>
</dbReference>
<keyword evidence="8" id="KW-1185">Reference proteome</keyword>
<dbReference type="InterPro" id="IPR043504">
    <property type="entry name" value="Peptidase_S1_PA_chymotrypsin"/>
</dbReference>
<gene>
    <name evidence="7" type="ORF">EVAR_45626_1</name>
</gene>
<dbReference type="GO" id="GO:0006508">
    <property type="term" value="P:proteolysis"/>
    <property type="evidence" value="ECO:0007669"/>
    <property type="project" value="UniProtKB-KW"/>
</dbReference>
<keyword evidence="5" id="KW-0732">Signal</keyword>
<sequence length="137" mass="14787">MRTALLVCLVVSINVLDVLGESHLSSSSSSSSSLDLQPVAMTERDKSRYTEGSPVFVQPIGGNFKRCFTNELHLLRFVFPGESRVSQRIVGGSTAAISQYPYAASLLHSWNSVIFRQLCGGTIITTTAVLSAAQCFV</sequence>
<keyword evidence="2" id="KW-0378">Hydrolase</keyword>
<evidence type="ECO:0000256" key="4">
    <source>
        <dbReference type="ARBA" id="ARBA00023157"/>
    </source>
</evidence>
<dbReference type="PANTHER" id="PTHR24276:SF91">
    <property type="entry name" value="AT26814P-RELATED"/>
    <property type="match status" value="1"/>
</dbReference>
<feature type="signal peptide" evidence="5">
    <location>
        <begin position="1"/>
        <end position="20"/>
    </location>
</feature>
<evidence type="ECO:0000256" key="3">
    <source>
        <dbReference type="ARBA" id="ARBA00022825"/>
    </source>
</evidence>
<accession>A0A4C1WEK5</accession>
<evidence type="ECO:0000259" key="6">
    <source>
        <dbReference type="Pfam" id="PF00089"/>
    </source>
</evidence>
<dbReference type="OrthoDB" id="7438737at2759"/>
<name>A0A4C1WEK5_EUMVA</name>
<organism evidence="7 8">
    <name type="scientific">Eumeta variegata</name>
    <name type="common">Bagworm moth</name>
    <name type="synonym">Eumeta japonica</name>
    <dbReference type="NCBI Taxonomy" id="151549"/>
    <lineage>
        <taxon>Eukaryota</taxon>
        <taxon>Metazoa</taxon>
        <taxon>Ecdysozoa</taxon>
        <taxon>Arthropoda</taxon>
        <taxon>Hexapoda</taxon>
        <taxon>Insecta</taxon>
        <taxon>Pterygota</taxon>
        <taxon>Neoptera</taxon>
        <taxon>Endopterygota</taxon>
        <taxon>Lepidoptera</taxon>
        <taxon>Glossata</taxon>
        <taxon>Ditrysia</taxon>
        <taxon>Tineoidea</taxon>
        <taxon>Psychidae</taxon>
        <taxon>Oiketicinae</taxon>
        <taxon>Eumeta</taxon>
    </lineage>
</organism>
<evidence type="ECO:0000313" key="8">
    <source>
        <dbReference type="Proteomes" id="UP000299102"/>
    </source>
</evidence>
<dbReference type="InterPro" id="IPR009003">
    <property type="entry name" value="Peptidase_S1_PA"/>
</dbReference>
<comment type="caution">
    <text evidence="7">The sequence shown here is derived from an EMBL/GenBank/DDBJ whole genome shotgun (WGS) entry which is preliminary data.</text>
</comment>
<keyword evidence="1" id="KW-0645">Protease</keyword>
<evidence type="ECO:0000256" key="5">
    <source>
        <dbReference type="SAM" id="SignalP"/>
    </source>
</evidence>
<keyword evidence="3" id="KW-0720">Serine protease</keyword>
<feature type="chain" id="PRO_5020036045" evidence="5">
    <location>
        <begin position="21"/>
        <end position="137"/>
    </location>
</feature>
<reference evidence="7 8" key="1">
    <citation type="journal article" date="2019" name="Commun. Biol.">
        <title>The bagworm genome reveals a unique fibroin gene that provides high tensile strength.</title>
        <authorList>
            <person name="Kono N."/>
            <person name="Nakamura H."/>
            <person name="Ohtoshi R."/>
            <person name="Tomita M."/>
            <person name="Numata K."/>
            <person name="Arakawa K."/>
        </authorList>
    </citation>
    <scope>NUCLEOTIDE SEQUENCE [LARGE SCALE GENOMIC DNA]</scope>
</reference>
<keyword evidence="4" id="KW-1015">Disulfide bond</keyword>
<dbReference type="InterPro" id="IPR050430">
    <property type="entry name" value="Peptidase_S1"/>
</dbReference>
<dbReference type="Pfam" id="PF00089">
    <property type="entry name" value="Trypsin"/>
    <property type="match status" value="1"/>
</dbReference>
<evidence type="ECO:0000256" key="2">
    <source>
        <dbReference type="ARBA" id="ARBA00022801"/>
    </source>
</evidence>
<dbReference type="Gene3D" id="2.40.10.10">
    <property type="entry name" value="Trypsin-like serine proteases"/>
    <property type="match status" value="1"/>
</dbReference>